<accession>A0AAV1AFG6</accession>
<name>A0AAV1AFG6_VICFA</name>
<feature type="domain" description="BAH" evidence="1">
    <location>
        <begin position="54"/>
        <end position="110"/>
    </location>
</feature>
<keyword evidence="3" id="KW-1185">Reference proteome</keyword>
<gene>
    <name evidence="2" type="ORF">VFH_IV130600</name>
</gene>
<proteinExistence type="predicted"/>
<sequence>MVVGKYAYEPEIGTFKDSYMQKVRNSIQEFSWVWLPQTCRKIRNHYQSFENNGFQISVNDFVFILAEEKKRIDAYLEELYEDSRGNKMVVIRWFHIIDEVLLLMNGVPRY</sequence>
<organism evidence="2 3">
    <name type="scientific">Vicia faba</name>
    <name type="common">Broad bean</name>
    <name type="synonym">Faba vulgaris</name>
    <dbReference type="NCBI Taxonomy" id="3906"/>
    <lineage>
        <taxon>Eukaryota</taxon>
        <taxon>Viridiplantae</taxon>
        <taxon>Streptophyta</taxon>
        <taxon>Embryophyta</taxon>
        <taxon>Tracheophyta</taxon>
        <taxon>Spermatophyta</taxon>
        <taxon>Magnoliopsida</taxon>
        <taxon>eudicotyledons</taxon>
        <taxon>Gunneridae</taxon>
        <taxon>Pentapetalae</taxon>
        <taxon>rosids</taxon>
        <taxon>fabids</taxon>
        <taxon>Fabales</taxon>
        <taxon>Fabaceae</taxon>
        <taxon>Papilionoideae</taxon>
        <taxon>50 kb inversion clade</taxon>
        <taxon>NPAAA clade</taxon>
        <taxon>Hologalegina</taxon>
        <taxon>IRL clade</taxon>
        <taxon>Fabeae</taxon>
        <taxon>Vicia</taxon>
    </lineage>
</organism>
<evidence type="ECO:0000313" key="2">
    <source>
        <dbReference type="EMBL" id="CAI8609380.1"/>
    </source>
</evidence>
<evidence type="ECO:0000259" key="1">
    <source>
        <dbReference type="PROSITE" id="PS51038"/>
    </source>
</evidence>
<dbReference type="InterPro" id="IPR001025">
    <property type="entry name" value="BAH_dom"/>
</dbReference>
<dbReference type="AlphaFoldDB" id="A0AAV1AFG6"/>
<dbReference type="InterPro" id="IPR043151">
    <property type="entry name" value="BAH_sf"/>
</dbReference>
<dbReference type="PROSITE" id="PS51038">
    <property type="entry name" value="BAH"/>
    <property type="match status" value="1"/>
</dbReference>
<protein>
    <recommendedName>
        <fullName evidence="1">BAH domain-containing protein</fullName>
    </recommendedName>
</protein>
<evidence type="ECO:0000313" key="3">
    <source>
        <dbReference type="Proteomes" id="UP001157006"/>
    </source>
</evidence>
<dbReference type="GO" id="GO:0003682">
    <property type="term" value="F:chromatin binding"/>
    <property type="evidence" value="ECO:0007669"/>
    <property type="project" value="InterPro"/>
</dbReference>
<dbReference type="EMBL" id="OX451739">
    <property type="protein sequence ID" value="CAI8609380.1"/>
    <property type="molecule type" value="Genomic_DNA"/>
</dbReference>
<dbReference type="Proteomes" id="UP001157006">
    <property type="component" value="Chromosome 4"/>
</dbReference>
<reference evidence="2 3" key="1">
    <citation type="submission" date="2023-01" db="EMBL/GenBank/DDBJ databases">
        <authorList>
            <person name="Kreplak J."/>
        </authorList>
    </citation>
    <scope>NUCLEOTIDE SEQUENCE [LARGE SCALE GENOMIC DNA]</scope>
</reference>
<dbReference type="Gene3D" id="2.30.30.490">
    <property type="match status" value="1"/>
</dbReference>